<evidence type="ECO:0000256" key="4">
    <source>
        <dbReference type="RuleBase" id="RU003651"/>
    </source>
</evidence>
<keyword evidence="1 4" id="KW-0547">Nucleotide-binding</keyword>
<dbReference type="Gene3D" id="1.10.8.60">
    <property type="match status" value="1"/>
</dbReference>
<dbReference type="PROSITE" id="PS00674">
    <property type="entry name" value="AAA"/>
    <property type="match status" value="1"/>
</dbReference>
<dbReference type="AlphaFoldDB" id="A0A7G9YEA9"/>
<dbReference type="InterPro" id="IPR003960">
    <property type="entry name" value="ATPase_AAA_CS"/>
</dbReference>
<evidence type="ECO:0000256" key="1">
    <source>
        <dbReference type="ARBA" id="ARBA00022741"/>
    </source>
</evidence>
<gene>
    <name evidence="6" type="primary">vat</name>
    <name evidence="6" type="ORF">PABHDKJJ_00047</name>
</gene>
<name>A0A7G9YEA9_9EURY</name>
<dbReference type="GO" id="GO:0005524">
    <property type="term" value="F:ATP binding"/>
    <property type="evidence" value="ECO:0007669"/>
    <property type="project" value="UniProtKB-KW"/>
</dbReference>
<evidence type="ECO:0000256" key="3">
    <source>
        <dbReference type="ARBA" id="ARBA00023054"/>
    </source>
</evidence>
<dbReference type="SMART" id="SM00382">
    <property type="entry name" value="AAA"/>
    <property type="match status" value="1"/>
</dbReference>
<dbReference type="InterPro" id="IPR027417">
    <property type="entry name" value="P-loop_NTPase"/>
</dbReference>
<evidence type="ECO:0000256" key="2">
    <source>
        <dbReference type="ARBA" id="ARBA00022840"/>
    </source>
</evidence>
<dbReference type="FunFam" id="3.40.50.300:FF:001025">
    <property type="entry name" value="ATPase family, AAA domain-containing 2B"/>
    <property type="match status" value="1"/>
</dbReference>
<keyword evidence="2 4" id="KW-0067">ATP-binding</keyword>
<feature type="domain" description="AAA+ ATPase" evidence="5">
    <location>
        <begin position="218"/>
        <end position="348"/>
    </location>
</feature>
<protein>
    <submittedName>
        <fullName evidence="6">VCP-like ATPase</fullName>
    </submittedName>
</protein>
<dbReference type="PANTHER" id="PTHR23077:SF171">
    <property type="entry name" value="NUCLEAR VALOSIN-CONTAINING PROTEIN-LIKE"/>
    <property type="match status" value="1"/>
</dbReference>
<dbReference type="InterPro" id="IPR003959">
    <property type="entry name" value="ATPase_AAA_core"/>
</dbReference>
<dbReference type="GO" id="GO:0016887">
    <property type="term" value="F:ATP hydrolysis activity"/>
    <property type="evidence" value="ECO:0007669"/>
    <property type="project" value="InterPro"/>
</dbReference>
<accession>A0A7G9YEA9</accession>
<dbReference type="Gene3D" id="3.40.50.300">
    <property type="entry name" value="P-loop containing nucleotide triphosphate hydrolases"/>
    <property type="match status" value="1"/>
</dbReference>
<dbReference type="EMBL" id="MT631185">
    <property type="protein sequence ID" value="QNO46343.1"/>
    <property type="molecule type" value="Genomic_DNA"/>
</dbReference>
<reference evidence="6" key="1">
    <citation type="submission" date="2020-06" db="EMBL/GenBank/DDBJ databases">
        <title>Unique genomic features of the anaerobic methanotrophic archaea.</title>
        <authorList>
            <person name="Chadwick G.L."/>
            <person name="Skennerton C.T."/>
            <person name="Laso-Perez R."/>
            <person name="Leu A.O."/>
            <person name="Speth D.R."/>
            <person name="Yu H."/>
            <person name="Morgan-Lang C."/>
            <person name="Hatzenpichler R."/>
            <person name="Goudeau D."/>
            <person name="Malmstrom R."/>
            <person name="Brazelton W.J."/>
            <person name="Woyke T."/>
            <person name="Hallam S.J."/>
            <person name="Tyson G.W."/>
            <person name="Wegener G."/>
            <person name="Boetius A."/>
            <person name="Orphan V."/>
        </authorList>
    </citation>
    <scope>NUCLEOTIDE SEQUENCE</scope>
</reference>
<keyword evidence="3" id="KW-0175">Coiled coil</keyword>
<evidence type="ECO:0000313" key="6">
    <source>
        <dbReference type="EMBL" id="QNO46343.1"/>
    </source>
</evidence>
<sequence>MRLSVEDATKEIYANHKVILKTNSGEFRVGDVLRIQSDNNVCGATVHVVENGDGKILIDKYLCDNLGIKPGDVTDVEKIDPKYADIVEITVPEEFLMEGVEKNAINITKKRLIGKPIYKGNKEAIVIKKEVRLIQINETVPSGIVIPVDSTKFRSVAVKRAIKAEGLLRDEREDPLITTPTTSFSDIGGLEDVKQELSDNIIDGIKNPEFFRKYGILPSKTILLYGPPGTGKTLLAEAVATESGAKLILTGTETYSKWLGESEERIRSKFSKALENAPSILFFDEIDAIAHVRDGRITDTVVTQMIKAMDYVKDADGVFVIAATNKIDRIDPAIRRRFDYELEVPLPNEKTRKKIFDVHLRNKPLGKDVTIKKLALFTGGCSGSDIETICKKAVRKAMREKGSVKMAHFEEVIKEHTHATGEPASVMYR</sequence>
<evidence type="ECO:0000259" key="5">
    <source>
        <dbReference type="SMART" id="SM00382"/>
    </source>
</evidence>
<comment type="similarity">
    <text evidence="4">Belongs to the AAA ATPase family.</text>
</comment>
<proteinExistence type="inferred from homology"/>
<dbReference type="Pfam" id="PF17862">
    <property type="entry name" value="AAA_lid_3"/>
    <property type="match status" value="1"/>
</dbReference>
<dbReference type="InterPro" id="IPR050168">
    <property type="entry name" value="AAA_ATPase_domain"/>
</dbReference>
<dbReference type="SUPFAM" id="SSF52540">
    <property type="entry name" value="P-loop containing nucleoside triphosphate hydrolases"/>
    <property type="match status" value="1"/>
</dbReference>
<dbReference type="Pfam" id="PF00004">
    <property type="entry name" value="AAA"/>
    <property type="match status" value="1"/>
</dbReference>
<dbReference type="PANTHER" id="PTHR23077">
    <property type="entry name" value="AAA-FAMILY ATPASE"/>
    <property type="match status" value="1"/>
</dbReference>
<organism evidence="6">
    <name type="scientific">Candidatus Methanogaster sp. ANME-2c ERB4</name>
    <dbReference type="NCBI Taxonomy" id="2759911"/>
    <lineage>
        <taxon>Archaea</taxon>
        <taxon>Methanobacteriati</taxon>
        <taxon>Methanobacteriota</taxon>
        <taxon>Stenosarchaea group</taxon>
        <taxon>Methanomicrobia</taxon>
        <taxon>Methanosarcinales</taxon>
        <taxon>ANME-2 cluster</taxon>
        <taxon>Candidatus Methanogasteraceae</taxon>
        <taxon>Candidatus Methanogaster</taxon>
    </lineage>
</organism>
<dbReference type="InterPro" id="IPR003593">
    <property type="entry name" value="AAA+_ATPase"/>
</dbReference>
<dbReference type="InterPro" id="IPR041569">
    <property type="entry name" value="AAA_lid_3"/>
</dbReference>